<gene>
    <name evidence="3" type="ORF">IFM89_005205</name>
</gene>
<keyword evidence="2" id="KW-0812">Transmembrane</keyword>
<dbReference type="OrthoDB" id="659599at2759"/>
<dbReference type="PANTHER" id="PTHR33625">
    <property type="entry name" value="OS08G0179900 PROTEIN"/>
    <property type="match status" value="1"/>
</dbReference>
<proteinExistence type="predicted"/>
<keyword evidence="4" id="KW-1185">Reference proteome</keyword>
<evidence type="ECO:0000256" key="2">
    <source>
        <dbReference type="SAM" id="Phobius"/>
    </source>
</evidence>
<evidence type="ECO:0000313" key="3">
    <source>
        <dbReference type="EMBL" id="KAF9608055.1"/>
    </source>
</evidence>
<dbReference type="PANTHER" id="PTHR33625:SF4">
    <property type="entry name" value="OS08G0179900 PROTEIN"/>
    <property type="match status" value="1"/>
</dbReference>
<name>A0A835HXN5_9MAGN</name>
<feature type="region of interest" description="Disordered" evidence="1">
    <location>
        <begin position="22"/>
        <end position="56"/>
    </location>
</feature>
<reference evidence="3 4" key="1">
    <citation type="submission" date="2020-10" db="EMBL/GenBank/DDBJ databases">
        <title>The Coptis chinensis genome and diversification of protoberbering-type alkaloids.</title>
        <authorList>
            <person name="Wang B."/>
            <person name="Shu S."/>
            <person name="Song C."/>
            <person name="Liu Y."/>
        </authorList>
    </citation>
    <scope>NUCLEOTIDE SEQUENCE [LARGE SCALE GENOMIC DNA]</scope>
    <source>
        <strain evidence="3">HL-2020</strain>
        <tissue evidence="3">Leaf</tissue>
    </source>
</reference>
<feature type="transmembrane region" description="Helical" evidence="2">
    <location>
        <begin position="284"/>
        <end position="301"/>
    </location>
</feature>
<dbReference type="AlphaFoldDB" id="A0A835HXN5"/>
<organism evidence="3 4">
    <name type="scientific">Coptis chinensis</name>
    <dbReference type="NCBI Taxonomy" id="261450"/>
    <lineage>
        <taxon>Eukaryota</taxon>
        <taxon>Viridiplantae</taxon>
        <taxon>Streptophyta</taxon>
        <taxon>Embryophyta</taxon>
        <taxon>Tracheophyta</taxon>
        <taxon>Spermatophyta</taxon>
        <taxon>Magnoliopsida</taxon>
        <taxon>Ranunculales</taxon>
        <taxon>Ranunculaceae</taxon>
        <taxon>Coptidoideae</taxon>
        <taxon>Coptis</taxon>
    </lineage>
</organism>
<evidence type="ECO:0000313" key="4">
    <source>
        <dbReference type="Proteomes" id="UP000631114"/>
    </source>
</evidence>
<feature type="compositionally biased region" description="Polar residues" evidence="1">
    <location>
        <begin position="22"/>
        <end position="31"/>
    </location>
</feature>
<protein>
    <submittedName>
        <fullName evidence="3">Uncharacterized protein</fullName>
    </submittedName>
</protein>
<sequence>MRAATKVASFGLNNGIRNITSSLPLQEQSIPPTARKASRPIVSSSTDGKPSVLVSEGSSSFSAAKPSCWDDWEFTEDDVLRSDVINPKPRVVFGNVPTFQEAKEATSDLKEALEKEYFSSSGYSETKVCVTSESAISSVPKPVFHAFSLLKESPEAQGVVASLASDKNVWDAVMQNEKVMEYINSHQTSTSSDTATEVNQTFPVNEFYNNLKSSECLNDDSTGKQSEGSGNAFLDFLEKVKITVTDMVSSLSGFLQSIFRGSADENISVDSNGNASAIHVDKTMGASFMALSVLAIMVVVLKRG</sequence>
<accession>A0A835HXN5</accession>
<dbReference type="Proteomes" id="UP000631114">
    <property type="component" value="Unassembled WGS sequence"/>
</dbReference>
<comment type="caution">
    <text evidence="3">The sequence shown here is derived from an EMBL/GenBank/DDBJ whole genome shotgun (WGS) entry which is preliminary data.</text>
</comment>
<evidence type="ECO:0000256" key="1">
    <source>
        <dbReference type="SAM" id="MobiDB-lite"/>
    </source>
</evidence>
<keyword evidence="2" id="KW-0472">Membrane</keyword>
<keyword evidence="2" id="KW-1133">Transmembrane helix</keyword>
<dbReference type="EMBL" id="JADFTS010000004">
    <property type="protein sequence ID" value="KAF9608055.1"/>
    <property type="molecule type" value="Genomic_DNA"/>
</dbReference>